<evidence type="ECO:0000256" key="7">
    <source>
        <dbReference type="ARBA" id="ARBA00022840"/>
    </source>
</evidence>
<dbReference type="GO" id="GO:0043596">
    <property type="term" value="C:nuclear replication fork"/>
    <property type="evidence" value="ECO:0007669"/>
    <property type="project" value="TreeGrafter"/>
</dbReference>
<feature type="domain" description="Helicase ATP-binding" evidence="11">
    <location>
        <begin position="247"/>
        <end position="401"/>
    </location>
</feature>
<evidence type="ECO:0000256" key="8">
    <source>
        <dbReference type="ARBA" id="ARBA00023242"/>
    </source>
</evidence>
<evidence type="ECO:0000313" key="15">
    <source>
        <dbReference type="EMBL" id="RIA95949.1"/>
    </source>
</evidence>
<dbReference type="InterPro" id="IPR049730">
    <property type="entry name" value="SNF2/RAD54-like_C"/>
</dbReference>
<keyword evidence="3" id="KW-0547">Nucleotide-binding</keyword>
<evidence type="ECO:0000256" key="5">
    <source>
        <dbReference type="ARBA" id="ARBA00022801"/>
    </source>
</evidence>
<dbReference type="InterPro" id="IPR001650">
    <property type="entry name" value="Helicase_C-like"/>
</dbReference>
<proteinExistence type="predicted"/>
<gene>
    <name evidence="15" type="ORF">C1645_756424</name>
</gene>
<dbReference type="Pfam" id="PF00271">
    <property type="entry name" value="Helicase_C"/>
    <property type="match status" value="1"/>
</dbReference>
<dbReference type="InterPro" id="IPR010666">
    <property type="entry name" value="Znf_GRF"/>
</dbReference>
<feature type="domain" description="HARP" evidence="13">
    <location>
        <begin position="131"/>
        <end position="206"/>
    </location>
</feature>
<keyword evidence="4 9" id="KW-0863">Zinc-finger</keyword>
<evidence type="ECO:0000259" key="13">
    <source>
        <dbReference type="PROSITE" id="PS51467"/>
    </source>
</evidence>
<protein>
    <submittedName>
        <fullName evidence="15">P-loop containing nucleoside triphosphate hydrolase protein</fullName>
    </submittedName>
</protein>
<dbReference type="InterPro" id="IPR010003">
    <property type="entry name" value="HARP_dom"/>
</dbReference>
<evidence type="ECO:0000256" key="2">
    <source>
        <dbReference type="ARBA" id="ARBA00022723"/>
    </source>
</evidence>
<feature type="domain" description="GRF-type" evidence="14">
    <location>
        <begin position="12"/>
        <end position="52"/>
    </location>
</feature>
<dbReference type="SMART" id="SM00490">
    <property type="entry name" value="HELICc"/>
    <property type="match status" value="1"/>
</dbReference>
<dbReference type="GO" id="GO:0006281">
    <property type="term" value="P:DNA repair"/>
    <property type="evidence" value="ECO:0007669"/>
    <property type="project" value="TreeGrafter"/>
</dbReference>
<comment type="caution">
    <text evidence="15">The sequence shown here is derived from an EMBL/GenBank/DDBJ whole genome shotgun (WGS) entry which is preliminary data.</text>
</comment>
<feature type="region of interest" description="Disordered" evidence="10">
    <location>
        <begin position="1047"/>
        <end position="1079"/>
    </location>
</feature>
<dbReference type="SUPFAM" id="SSF52540">
    <property type="entry name" value="P-loop containing nucleoside triphosphate hydrolases"/>
    <property type="match status" value="2"/>
</dbReference>
<feature type="compositionally biased region" description="Polar residues" evidence="10">
    <location>
        <begin position="83"/>
        <end position="94"/>
    </location>
</feature>
<dbReference type="Gene3D" id="3.40.50.10810">
    <property type="entry name" value="Tandem AAA-ATPase domain"/>
    <property type="match status" value="1"/>
</dbReference>
<dbReference type="PANTHER" id="PTHR45766:SF6">
    <property type="entry name" value="SWI_SNF-RELATED MATRIX-ASSOCIATED ACTIN-DEPENDENT REGULATOR OF CHROMATIN SUBFAMILY A-LIKE PROTEIN 1"/>
    <property type="match status" value="1"/>
</dbReference>
<dbReference type="GO" id="GO:0005524">
    <property type="term" value="F:ATP binding"/>
    <property type="evidence" value="ECO:0007669"/>
    <property type="project" value="InterPro"/>
</dbReference>
<evidence type="ECO:0000259" key="14">
    <source>
        <dbReference type="PROSITE" id="PS51999"/>
    </source>
</evidence>
<evidence type="ECO:0000259" key="12">
    <source>
        <dbReference type="PROSITE" id="PS51194"/>
    </source>
</evidence>
<evidence type="ECO:0000256" key="1">
    <source>
        <dbReference type="ARBA" id="ARBA00004123"/>
    </source>
</evidence>
<keyword evidence="6" id="KW-0862">Zinc</keyword>
<sequence>MAPKSRPDRPFCACGKPVRLCCFVKKNHPRHRDRYWGCPERSCEHFEWVDPCPEKTISSQNVHSNSFTKKQNNILRSREGMSVPNQSGQKQCDPTSSSSRNTVSNSRATSTQAESIIEKLYSASLSNGEVGKNYIYPIKVMFCVDDDEHFIVRGYHHILLEYWKSLRGASYDKTKKGWIIPMSEYENTVKELKMCKKIPMEITEISVYVEKAVKFRAAKPRIEEHEIKEKIGSLWEALLPHQKEGVKEAIVRDGRVLLGDDMGLGKTIQALAIAEYYKNDGKVLVVCPASVAGNWEGEIKKWLGAKDKEIWLVKSGKEVNQDQARYTIVSYELAKRREGWVGRFQIVIADESHYLKDRLSERTKKLTPLMKKTKRAILLSGTPAESRPAELFAQINIVAPALFSSYDVYIKRFCGGEKKLSKDGKEYIDTKGAINTEELHWLLNSTVLIRRKKEDVNLGLPSKTRQIIYVEIPATSKRELKEMKTKAKDEKRCNFLKMYEESGRAKIPAIQDYLLSLKDDNKKYIVFGHHKDVIDQICYALRKEQSRFIRIDGQTDVKLRQDFVDKFQNEREIKFAVLSLTAASTGLNLQAADGVIFAELSWNPSTIAQGENRAHRIGRIGDVEIKYILSKDTLDLVQWQMLKRKSKVLGIIFDNEDNIPLDKINEEDYWMFETLGKEIANQCSNELNVQDINMKSITHPTVIALDDNKEIMEAQETTAKKADNNCDKDHVKSCTIFDKMADNLNWDFDIANPTLNDKKETMVANLVEVPTIFDMMADNLDWDFDKNLDLNFDTLANGGKVSMNANPIEDPGINIENDNNNIILNEGMVVDSMELFKDHSIITISDDDEKVENVAKDRELTLMSNTVIDSTVNINGVEFNGSSNKPYKYPAINIFGQNYKNELVSFFNQRYSAGPSSNETSTHQGVSNVLCFTNELVNGAFDSRRSLSGLQNKCNADVKDQEYDELCPRRNLLGSKNKRKVDVYIEEHHESDRGSKKIPLETNKEANTYVCPTRRRPALAAQVTDIQTVSQTNIVWESQIPKLEAQTLAPTINLPRTDHEDKQQNQEGRTKKCHRDRRGKSKCVTVDINRVPTLIFKVQSL</sequence>
<keyword evidence="7" id="KW-0067">ATP-binding</keyword>
<evidence type="ECO:0000256" key="3">
    <source>
        <dbReference type="ARBA" id="ARBA00022741"/>
    </source>
</evidence>
<dbReference type="Pfam" id="PF00176">
    <property type="entry name" value="SNF2-rel_dom"/>
    <property type="match status" value="1"/>
</dbReference>
<dbReference type="AlphaFoldDB" id="A0A397TF30"/>
<keyword evidence="5 15" id="KW-0378">Hydrolase</keyword>
<dbReference type="SMART" id="SM00487">
    <property type="entry name" value="DEXDc"/>
    <property type="match status" value="1"/>
</dbReference>
<accession>A0A397TF30</accession>
<evidence type="ECO:0000256" key="10">
    <source>
        <dbReference type="SAM" id="MobiDB-lite"/>
    </source>
</evidence>
<dbReference type="STRING" id="658196.A0A397TF30"/>
<feature type="compositionally biased region" description="Low complexity" evidence="10">
    <location>
        <begin position="95"/>
        <end position="110"/>
    </location>
</feature>
<dbReference type="Proteomes" id="UP000265703">
    <property type="component" value="Unassembled WGS sequence"/>
</dbReference>
<comment type="subcellular location">
    <subcellularLocation>
        <location evidence="1">Nucleus</location>
    </subcellularLocation>
</comment>
<keyword evidence="8" id="KW-0539">Nucleus</keyword>
<reference evidence="15 16" key="1">
    <citation type="submission" date="2018-06" db="EMBL/GenBank/DDBJ databases">
        <title>Comparative genomics reveals the genomic features of Rhizophagus irregularis, R. cerebriforme, R. diaphanum and Gigaspora rosea, and their symbiotic lifestyle signature.</title>
        <authorList>
            <person name="Morin E."/>
            <person name="San Clemente H."/>
            <person name="Chen E.C.H."/>
            <person name="De La Providencia I."/>
            <person name="Hainaut M."/>
            <person name="Kuo A."/>
            <person name="Kohler A."/>
            <person name="Murat C."/>
            <person name="Tang N."/>
            <person name="Roy S."/>
            <person name="Loubradou J."/>
            <person name="Henrissat B."/>
            <person name="Grigoriev I.V."/>
            <person name="Corradi N."/>
            <person name="Roux C."/>
            <person name="Martin F.M."/>
        </authorList>
    </citation>
    <scope>NUCLEOTIDE SEQUENCE [LARGE SCALE GENOMIC DNA]</scope>
    <source>
        <strain evidence="15 16">DAOM 227022</strain>
    </source>
</reference>
<feature type="domain" description="Helicase C-terminal" evidence="12">
    <location>
        <begin position="509"/>
        <end position="659"/>
    </location>
</feature>
<evidence type="ECO:0000313" key="16">
    <source>
        <dbReference type="Proteomes" id="UP000265703"/>
    </source>
</evidence>
<dbReference type="Gene3D" id="3.40.50.300">
    <property type="entry name" value="P-loop containing nucleotide triphosphate hydrolases"/>
    <property type="match status" value="1"/>
</dbReference>
<name>A0A397TF30_9GLOM</name>
<dbReference type="CDD" id="cd18010">
    <property type="entry name" value="DEXHc_HARP_SMARCAL1"/>
    <property type="match status" value="1"/>
</dbReference>
<dbReference type="CDD" id="cd18793">
    <property type="entry name" value="SF2_C_SNF"/>
    <property type="match status" value="1"/>
</dbReference>
<dbReference type="EMBL" id="QKYT01000053">
    <property type="protein sequence ID" value="RIA95949.1"/>
    <property type="molecule type" value="Genomic_DNA"/>
</dbReference>
<organism evidence="15 16">
    <name type="scientific">Glomus cerebriforme</name>
    <dbReference type="NCBI Taxonomy" id="658196"/>
    <lineage>
        <taxon>Eukaryota</taxon>
        <taxon>Fungi</taxon>
        <taxon>Fungi incertae sedis</taxon>
        <taxon>Mucoromycota</taxon>
        <taxon>Glomeromycotina</taxon>
        <taxon>Glomeromycetes</taxon>
        <taxon>Glomerales</taxon>
        <taxon>Glomeraceae</taxon>
        <taxon>Glomus</taxon>
    </lineage>
</organism>
<keyword evidence="2" id="KW-0479">Metal-binding</keyword>
<dbReference type="InterPro" id="IPR000330">
    <property type="entry name" value="SNF2_N"/>
</dbReference>
<dbReference type="PROSITE" id="PS51467">
    <property type="entry name" value="HARP"/>
    <property type="match status" value="1"/>
</dbReference>
<dbReference type="GO" id="GO:0031297">
    <property type="term" value="P:replication fork processing"/>
    <property type="evidence" value="ECO:0007669"/>
    <property type="project" value="TreeGrafter"/>
</dbReference>
<evidence type="ECO:0000256" key="4">
    <source>
        <dbReference type="ARBA" id="ARBA00022771"/>
    </source>
</evidence>
<dbReference type="GO" id="GO:0016787">
    <property type="term" value="F:hydrolase activity"/>
    <property type="evidence" value="ECO:0007669"/>
    <property type="project" value="UniProtKB-KW"/>
</dbReference>
<feature type="compositionally biased region" description="Basic and acidic residues" evidence="10">
    <location>
        <begin position="1056"/>
        <end position="1070"/>
    </location>
</feature>
<dbReference type="PROSITE" id="PS51194">
    <property type="entry name" value="HELICASE_CTER"/>
    <property type="match status" value="1"/>
</dbReference>
<dbReference type="InterPro" id="IPR027417">
    <property type="entry name" value="P-loop_NTPase"/>
</dbReference>
<evidence type="ECO:0000259" key="11">
    <source>
        <dbReference type="PROSITE" id="PS51192"/>
    </source>
</evidence>
<dbReference type="PANTHER" id="PTHR45766">
    <property type="entry name" value="DNA ANNEALING HELICASE AND ENDONUCLEASE ZRANB3 FAMILY MEMBER"/>
    <property type="match status" value="1"/>
</dbReference>
<evidence type="ECO:0000256" key="9">
    <source>
        <dbReference type="PROSITE-ProRule" id="PRU01343"/>
    </source>
</evidence>
<evidence type="ECO:0000256" key="6">
    <source>
        <dbReference type="ARBA" id="ARBA00022833"/>
    </source>
</evidence>
<dbReference type="GO" id="GO:0008270">
    <property type="term" value="F:zinc ion binding"/>
    <property type="evidence" value="ECO:0007669"/>
    <property type="project" value="UniProtKB-KW"/>
</dbReference>
<dbReference type="OrthoDB" id="448448at2759"/>
<dbReference type="PROSITE" id="PS51999">
    <property type="entry name" value="ZF_GRF"/>
    <property type="match status" value="1"/>
</dbReference>
<feature type="region of interest" description="Disordered" evidence="10">
    <location>
        <begin position="80"/>
        <end position="110"/>
    </location>
</feature>
<dbReference type="PROSITE" id="PS51192">
    <property type="entry name" value="HELICASE_ATP_BIND_1"/>
    <property type="match status" value="1"/>
</dbReference>
<dbReference type="InterPro" id="IPR038718">
    <property type="entry name" value="SNF2-like_sf"/>
</dbReference>
<dbReference type="InterPro" id="IPR014001">
    <property type="entry name" value="Helicase_ATP-bd"/>
</dbReference>
<keyword evidence="16" id="KW-1185">Reference proteome</keyword>